<reference evidence="1 2" key="1">
    <citation type="submission" date="2016-08" db="EMBL/GenBank/DDBJ databases">
        <title>Genomes of anaerobic fungi encode conserved fungal cellulosomes for biomass hydrolysis.</title>
        <authorList>
            <consortium name="DOE Joint Genome Institute"/>
            <person name="Haitjema C.H."/>
            <person name="Gilmore S.P."/>
            <person name="Henske J.K."/>
            <person name="Solomon K.V."/>
            <person name="De Groot R."/>
            <person name="Kuo A."/>
            <person name="Mondo S.J."/>
            <person name="Salamov A.A."/>
            <person name="Labutti K."/>
            <person name="Zhao Z."/>
            <person name="Chiniquy J."/>
            <person name="Barry K."/>
            <person name="Brewer H.M."/>
            <person name="Purvine S.O."/>
            <person name="Wright A.T."/>
            <person name="Boxma B."/>
            <person name="Van Alen T."/>
            <person name="Hackstein J.H."/>
            <person name="Baker S.E."/>
            <person name="Grigoriev I.V."/>
            <person name="O'Malley M.A."/>
        </authorList>
    </citation>
    <scope>NUCLEOTIDE SEQUENCE [LARGE SCALE GENOMIC DNA]</scope>
    <source>
        <strain evidence="2">finn</strain>
    </source>
</reference>
<protein>
    <submittedName>
        <fullName evidence="1">Uncharacterized protein</fullName>
    </submittedName>
</protein>
<accession>A0A1Y1VM88</accession>
<sequence>MNNIKNLSSKPERYKSNNENLFSNETILTGEDFEISESSINQKGTLIEKGSGINKPMMNQTNTLTEEKHDTEETLKPLMSQTNTLTEEKHDTEETLNLKNLIIEEEIEDVKTETESFTQDLTRGENSDDEKDIKQCSKDTKILCNDQIDKKEIQDEIIYIKENEENKELQNTTVYISLSCLKLNRLNRENIEFVSETNNKVIEILNDEIVKVVSGNNEYNNNKNILSIENEFKYLYNKDKILLYILNLNLEKDEERFKIKVTCNNEKIISKYSFCIKKYQQLFIFSPSFKLINNNGHIIKNREKIKKYICSRNNKNIVFDLLNEKYFLTDLQKFIFYKCYLTKNNIDYLLIDLLEQTKKIFNKSKNLYLIFMLEFIIALIQKEENFDNLSENIRLTFENIFIDYVEKKEIKLPKRYDKNMKKYDTVVKIIENYNISTFNEKSIIGYYLFLLTYYQFTKQDKFNEIFNKIP</sequence>
<evidence type="ECO:0000313" key="1">
    <source>
        <dbReference type="EMBL" id="ORX60037.1"/>
    </source>
</evidence>
<keyword evidence="2" id="KW-1185">Reference proteome</keyword>
<gene>
    <name evidence="1" type="ORF">BCR36DRAFT_408399</name>
</gene>
<proteinExistence type="predicted"/>
<organism evidence="1 2">
    <name type="scientific">Piromyces finnis</name>
    <dbReference type="NCBI Taxonomy" id="1754191"/>
    <lineage>
        <taxon>Eukaryota</taxon>
        <taxon>Fungi</taxon>
        <taxon>Fungi incertae sedis</taxon>
        <taxon>Chytridiomycota</taxon>
        <taxon>Chytridiomycota incertae sedis</taxon>
        <taxon>Neocallimastigomycetes</taxon>
        <taxon>Neocallimastigales</taxon>
        <taxon>Neocallimastigaceae</taxon>
        <taxon>Piromyces</taxon>
    </lineage>
</organism>
<name>A0A1Y1VM88_9FUNG</name>
<dbReference type="AlphaFoldDB" id="A0A1Y1VM88"/>
<dbReference type="Proteomes" id="UP000193719">
    <property type="component" value="Unassembled WGS sequence"/>
</dbReference>
<comment type="caution">
    <text evidence="1">The sequence shown here is derived from an EMBL/GenBank/DDBJ whole genome shotgun (WGS) entry which is preliminary data.</text>
</comment>
<reference evidence="1 2" key="2">
    <citation type="submission" date="2016-08" db="EMBL/GenBank/DDBJ databases">
        <title>Pervasive Adenine N6-methylation of Active Genes in Fungi.</title>
        <authorList>
            <consortium name="DOE Joint Genome Institute"/>
            <person name="Mondo S.J."/>
            <person name="Dannebaum R.O."/>
            <person name="Kuo R.C."/>
            <person name="Labutti K."/>
            <person name="Haridas S."/>
            <person name="Kuo A."/>
            <person name="Salamov A."/>
            <person name="Ahrendt S.R."/>
            <person name="Lipzen A."/>
            <person name="Sullivan W."/>
            <person name="Andreopoulos W.B."/>
            <person name="Clum A."/>
            <person name="Lindquist E."/>
            <person name="Daum C."/>
            <person name="Ramamoorthy G.K."/>
            <person name="Gryganskyi A."/>
            <person name="Culley D."/>
            <person name="Magnuson J.K."/>
            <person name="James T.Y."/>
            <person name="O'Malley M.A."/>
            <person name="Stajich J.E."/>
            <person name="Spatafora J.W."/>
            <person name="Visel A."/>
            <person name="Grigoriev I.V."/>
        </authorList>
    </citation>
    <scope>NUCLEOTIDE SEQUENCE [LARGE SCALE GENOMIC DNA]</scope>
    <source>
        <strain evidence="2">finn</strain>
    </source>
</reference>
<evidence type="ECO:0000313" key="2">
    <source>
        <dbReference type="Proteomes" id="UP000193719"/>
    </source>
</evidence>
<dbReference type="EMBL" id="MCFH01000002">
    <property type="protein sequence ID" value="ORX60037.1"/>
    <property type="molecule type" value="Genomic_DNA"/>
</dbReference>